<evidence type="ECO:0000313" key="2">
    <source>
        <dbReference type="Proteomes" id="UP001163603"/>
    </source>
</evidence>
<evidence type="ECO:0000313" key="1">
    <source>
        <dbReference type="EMBL" id="KAJ0048730.1"/>
    </source>
</evidence>
<comment type="caution">
    <text evidence="1">The sequence shown here is derived from an EMBL/GenBank/DDBJ whole genome shotgun (WGS) entry which is preliminary data.</text>
</comment>
<keyword evidence="2" id="KW-1185">Reference proteome</keyword>
<dbReference type="EMBL" id="CM047737">
    <property type="protein sequence ID" value="KAJ0048730.1"/>
    <property type="molecule type" value="Genomic_DNA"/>
</dbReference>
<sequence>MFCSHFPLTYLSLRLRFYTHRPISVQTLRRLSGDFHFDRLITRQIPLILYGRRRIPAIMPSKSSERLPAGWTVRFKAQKNGRKIKCYMNRGTGQTFFSKEDLLRYVKVERTLHEPKPSISSSRRPSENSDSKVRIPKPNSDCSRRHSENSDIKVKIPKPISDCSRRHSENSNIKPVANENEHPDWLPDGWVVDLKTRKSGVLIGRPYKIYTDPLTGCKFFSKPEVLRYLESAKRKNCSSKRKETCNLESAKRKSCSSKRKETCNLESARRRSCSSKQKETRKKMCSASKVVVEKSTVDDLPPGWIKETKIRKNAFGVRRDPYYTDPVSGYVFRSKKDVFRYLETGEISRHAFKPAKRDAHDLEALPSPAAERQKLEHPATRRRLFPVKESSEACSSALPEVEALKKRQGNRVSAETGLAGAATAEIFPEKMVTEKGSEAKKTSSFGYSVLSKPKVSKGNQGNMTFADNGPVSTPATDTLQGKNSLECGIECGSGIYLKNSNKSEDKKRLNLPRRSSKRLAGHEPELVVDNVSIERVCKKKTAESCKSEAISAADLASNGLAAEVSKKLNAGPVIDMADCVSSEVDIPSNEEQSHKIKPSRNKPIPGQQMHKMKSAASNDGKSEPHLSFPFGDSYLDPCLEFAFKTLTGEIPVDGIPDNIPVSTPAADILQGKSLQQTNMEKCSARKVDSNSIKSNLPRRSSKRLAGFEPELVPDLTFSERALFNATRKFKESEALVNAGLCPNGLEDGASHYPDAGHITTHAHHSPADMSSPLHEQSSSKINKPLELQSVSEGQPQQVDDEKPERRPQHLENEKPEGQPQQLENKKMNNENSESQPVFPFGDSWSDPCLEFAFKTLTGAIPVDDNLAIQDYFQHQLHTSQTWTVSKPDLPDFSICSSFQTDVSFQLDVAEKQTASQQQLPVNPSLPPSGNVSLPSCSIASQQPCLEGNKEMHGKVKS</sequence>
<proteinExistence type="predicted"/>
<dbReference type="Proteomes" id="UP001163603">
    <property type="component" value="Chromosome 2"/>
</dbReference>
<accession>A0ACC0ZE37</accession>
<organism evidence="1 2">
    <name type="scientific">Pistacia integerrima</name>
    <dbReference type="NCBI Taxonomy" id="434235"/>
    <lineage>
        <taxon>Eukaryota</taxon>
        <taxon>Viridiplantae</taxon>
        <taxon>Streptophyta</taxon>
        <taxon>Embryophyta</taxon>
        <taxon>Tracheophyta</taxon>
        <taxon>Spermatophyta</taxon>
        <taxon>Magnoliopsida</taxon>
        <taxon>eudicotyledons</taxon>
        <taxon>Gunneridae</taxon>
        <taxon>Pentapetalae</taxon>
        <taxon>rosids</taxon>
        <taxon>malvids</taxon>
        <taxon>Sapindales</taxon>
        <taxon>Anacardiaceae</taxon>
        <taxon>Pistacia</taxon>
    </lineage>
</organism>
<reference evidence="2" key="1">
    <citation type="journal article" date="2023" name="G3 (Bethesda)">
        <title>Genome assembly and association tests identify interacting loci associated with vigor, precocity, and sex in interspecific pistachio rootstocks.</title>
        <authorList>
            <person name="Palmer W."/>
            <person name="Jacygrad E."/>
            <person name="Sagayaradj S."/>
            <person name="Cavanaugh K."/>
            <person name="Han R."/>
            <person name="Bertier L."/>
            <person name="Beede B."/>
            <person name="Kafkas S."/>
            <person name="Golino D."/>
            <person name="Preece J."/>
            <person name="Michelmore R."/>
        </authorList>
    </citation>
    <scope>NUCLEOTIDE SEQUENCE [LARGE SCALE GENOMIC DNA]</scope>
</reference>
<name>A0ACC0ZE37_9ROSI</name>
<protein>
    <submittedName>
        <fullName evidence="1">Uncharacterized protein</fullName>
    </submittedName>
</protein>
<gene>
    <name evidence="1" type="ORF">Pint_16094</name>
</gene>